<feature type="domain" description="RNA polymerase sigma-70 region 4" evidence="8">
    <location>
        <begin position="266"/>
        <end position="318"/>
    </location>
</feature>
<dbReference type="InterPro" id="IPR009042">
    <property type="entry name" value="RNA_pol_sigma70_r1_2"/>
</dbReference>
<evidence type="ECO:0000259" key="5">
    <source>
        <dbReference type="Pfam" id="PF00140"/>
    </source>
</evidence>
<dbReference type="InterPro" id="IPR036388">
    <property type="entry name" value="WH-like_DNA-bd_sf"/>
</dbReference>
<evidence type="ECO:0000256" key="3">
    <source>
        <dbReference type="ARBA" id="ARBA00023125"/>
    </source>
</evidence>
<dbReference type="Gene3D" id="1.10.601.10">
    <property type="entry name" value="RNA Polymerase Primary Sigma Factor"/>
    <property type="match status" value="1"/>
</dbReference>
<protein>
    <submittedName>
        <fullName evidence="9">Sigma-70 family RNA polymerase sigma factor</fullName>
    </submittedName>
</protein>
<dbReference type="InterPro" id="IPR014284">
    <property type="entry name" value="RNA_pol_sigma-70_dom"/>
</dbReference>
<dbReference type="Pfam" id="PF04539">
    <property type="entry name" value="Sigma70_r3"/>
    <property type="match status" value="1"/>
</dbReference>
<feature type="domain" description="RNA polymerase sigma-70 region 2" evidence="7">
    <location>
        <begin position="95"/>
        <end position="163"/>
    </location>
</feature>
<dbReference type="InterPro" id="IPR050239">
    <property type="entry name" value="Sigma-70_RNA_pol_init_factors"/>
</dbReference>
<dbReference type="PANTHER" id="PTHR30603:SF47">
    <property type="entry name" value="RNA POLYMERASE SIGMA FACTOR SIGD, CHLOROPLASTIC"/>
    <property type="match status" value="1"/>
</dbReference>
<dbReference type="InterPro" id="IPR013325">
    <property type="entry name" value="RNA_pol_sigma_r2"/>
</dbReference>
<dbReference type="PANTHER" id="PTHR30603">
    <property type="entry name" value="RNA POLYMERASE SIGMA FACTOR RPO"/>
    <property type="match status" value="1"/>
</dbReference>
<dbReference type="InterPro" id="IPR013324">
    <property type="entry name" value="RNA_pol_sigma_r3/r4-like"/>
</dbReference>
<dbReference type="Pfam" id="PF04545">
    <property type="entry name" value="Sigma70_r4"/>
    <property type="match status" value="1"/>
</dbReference>
<organism evidence="9 10">
    <name type="scientific">Ignatzschineria rhizosphaerae</name>
    <dbReference type="NCBI Taxonomy" id="2923279"/>
    <lineage>
        <taxon>Bacteria</taxon>
        <taxon>Pseudomonadati</taxon>
        <taxon>Pseudomonadota</taxon>
        <taxon>Gammaproteobacteria</taxon>
        <taxon>Cardiobacteriales</taxon>
        <taxon>Ignatzschineriaceae</taxon>
        <taxon>Ignatzschineria</taxon>
    </lineage>
</organism>
<keyword evidence="1" id="KW-0805">Transcription regulation</keyword>
<reference evidence="9 10" key="1">
    <citation type="submission" date="2022-03" db="EMBL/GenBank/DDBJ databases">
        <title>Ignatzschineria rhizosphaerae HR5S32.</title>
        <authorList>
            <person name="Sun J.Q."/>
            <person name="Feng J.Y."/>
        </authorList>
    </citation>
    <scope>NUCLEOTIDE SEQUENCE [LARGE SCALE GENOMIC DNA]</scope>
    <source>
        <strain evidence="9 10">HR5S32</strain>
    </source>
</reference>
<dbReference type="PRINTS" id="PR00046">
    <property type="entry name" value="SIGMA70FCT"/>
</dbReference>
<keyword evidence="2" id="KW-0731">Sigma factor</keyword>
<evidence type="ECO:0000313" key="9">
    <source>
        <dbReference type="EMBL" id="UNM95041.1"/>
    </source>
</evidence>
<sequence>MKDKIEVIKSGKEATNKNLVVDEMLHDADFEAGSDIENDEFNNILKSSQNSYSGHENILYRYYSDVGKHPLLTAEEEREYGLAAREGDMNAWRKLFKGNLRLVIMIAQRYQNQGVELHDLISEGNLGIMHAISKFEPERGFRFSTYAVWWIRHYLSNAIMNDGRTIRIPIHINKAIARMLAVKKELSQKLHRDPTISEIAIEMNLGVTEVMDLMANHESTLSLDAAISRDQDGEADFYNIVSDEVASDAIEVLMGSEEYTILESTLSLLEPQSRSVIEYRFGINGRQKKTLERTGELLGLTRDQVRYSQARALEMLKEIFEQKGIEITDILN</sequence>
<dbReference type="InterPro" id="IPR007630">
    <property type="entry name" value="RNA_pol_sigma70_r4"/>
</dbReference>
<dbReference type="Proteomes" id="UP000829542">
    <property type="component" value="Chromosome"/>
</dbReference>
<dbReference type="InterPro" id="IPR000943">
    <property type="entry name" value="RNA_pol_sigma70"/>
</dbReference>
<dbReference type="RefSeq" id="WP_242146900.1">
    <property type="nucleotide sequence ID" value="NZ_CP093379.1"/>
</dbReference>
<dbReference type="InterPro" id="IPR007624">
    <property type="entry name" value="RNA_pol_sigma70_r3"/>
</dbReference>
<keyword evidence="10" id="KW-1185">Reference proteome</keyword>
<evidence type="ECO:0000256" key="1">
    <source>
        <dbReference type="ARBA" id="ARBA00023015"/>
    </source>
</evidence>
<evidence type="ECO:0000259" key="6">
    <source>
        <dbReference type="Pfam" id="PF04539"/>
    </source>
</evidence>
<feature type="domain" description="RNA polymerase sigma-70 region 1.2" evidence="5">
    <location>
        <begin position="62"/>
        <end position="88"/>
    </location>
</feature>
<dbReference type="NCBIfam" id="TIGR02937">
    <property type="entry name" value="sigma70-ECF"/>
    <property type="match status" value="1"/>
</dbReference>
<dbReference type="SUPFAM" id="SSF88946">
    <property type="entry name" value="Sigma2 domain of RNA polymerase sigma factors"/>
    <property type="match status" value="1"/>
</dbReference>
<keyword evidence="4" id="KW-0804">Transcription</keyword>
<dbReference type="InterPro" id="IPR007627">
    <property type="entry name" value="RNA_pol_sigma70_r2"/>
</dbReference>
<evidence type="ECO:0000313" key="10">
    <source>
        <dbReference type="Proteomes" id="UP000829542"/>
    </source>
</evidence>
<dbReference type="SUPFAM" id="SSF88659">
    <property type="entry name" value="Sigma3 and sigma4 domains of RNA polymerase sigma factors"/>
    <property type="match status" value="2"/>
</dbReference>
<feature type="domain" description="RNA polymerase sigma-70 region 3" evidence="6">
    <location>
        <begin position="176"/>
        <end position="234"/>
    </location>
</feature>
<evidence type="ECO:0000259" key="8">
    <source>
        <dbReference type="Pfam" id="PF04545"/>
    </source>
</evidence>
<evidence type="ECO:0000256" key="2">
    <source>
        <dbReference type="ARBA" id="ARBA00023082"/>
    </source>
</evidence>
<keyword evidence="3" id="KW-0238">DNA-binding</keyword>
<dbReference type="Pfam" id="PF04542">
    <property type="entry name" value="Sigma70_r2"/>
    <property type="match status" value="1"/>
</dbReference>
<name>A0ABY3X2U8_9GAMM</name>
<evidence type="ECO:0000259" key="7">
    <source>
        <dbReference type="Pfam" id="PF04542"/>
    </source>
</evidence>
<proteinExistence type="predicted"/>
<gene>
    <name evidence="9" type="ORF">MMG00_07275</name>
</gene>
<accession>A0ABY3X2U8</accession>
<dbReference type="Gene3D" id="1.10.10.10">
    <property type="entry name" value="Winged helix-like DNA-binding domain superfamily/Winged helix DNA-binding domain"/>
    <property type="match status" value="2"/>
</dbReference>
<dbReference type="Pfam" id="PF00140">
    <property type="entry name" value="Sigma70_r1_2"/>
    <property type="match status" value="1"/>
</dbReference>
<dbReference type="EMBL" id="CP093379">
    <property type="protein sequence ID" value="UNM95041.1"/>
    <property type="molecule type" value="Genomic_DNA"/>
</dbReference>
<evidence type="ECO:0000256" key="4">
    <source>
        <dbReference type="ARBA" id="ARBA00023163"/>
    </source>
</evidence>